<dbReference type="InterPro" id="IPR016181">
    <property type="entry name" value="Acyl_CoA_acyltransferase"/>
</dbReference>
<evidence type="ECO:0000313" key="2">
    <source>
        <dbReference type="EMBL" id="OWQ95351.1"/>
    </source>
</evidence>
<organism evidence="2 3">
    <name type="scientific">Sphingopyxis witflariensis</name>
    <dbReference type="NCBI Taxonomy" id="173675"/>
    <lineage>
        <taxon>Bacteria</taxon>
        <taxon>Pseudomonadati</taxon>
        <taxon>Pseudomonadota</taxon>
        <taxon>Alphaproteobacteria</taxon>
        <taxon>Sphingomonadales</taxon>
        <taxon>Sphingomonadaceae</taxon>
        <taxon>Sphingopyxis</taxon>
    </lineage>
</organism>
<proteinExistence type="predicted"/>
<accession>A0A246JQP6</accession>
<comment type="caution">
    <text evidence="2">The sequence shown here is derived from an EMBL/GenBank/DDBJ whole genome shotgun (WGS) entry which is preliminary data.</text>
</comment>
<name>A0A246JQP6_9SPHN</name>
<evidence type="ECO:0000259" key="1">
    <source>
        <dbReference type="Pfam" id="PF13480"/>
    </source>
</evidence>
<reference evidence="2 3" key="1">
    <citation type="journal article" date="2002" name="Int. J. Syst. Evol. Microbiol.">
        <title>Sphingopyxis witflariensis sp. nov., isolated from activated sludge.</title>
        <authorList>
            <person name="Kampfer P."/>
            <person name="Witzenberger R."/>
            <person name="Denner E.B."/>
            <person name="Busse H.J."/>
            <person name="Neef A."/>
        </authorList>
    </citation>
    <scope>NUCLEOTIDE SEQUENCE [LARGE SCALE GENOMIC DNA]</scope>
    <source>
        <strain evidence="2 3">DSM 14551</strain>
    </source>
</reference>
<evidence type="ECO:0000313" key="3">
    <source>
        <dbReference type="Proteomes" id="UP000197097"/>
    </source>
</evidence>
<dbReference type="AlphaFoldDB" id="A0A246JQP6"/>
<dbReference type="Pfam" id="PF13480">
    <property type="entry name" value="Acetyltransf_6"/>
    <property type="match status" value="1"/>
</dbReference>
<protein>
    <submittedName>
        <fullName evidence="2">GNAT family N-acetyltransferase</fullName>
    </submittedName>
</protein>
<dbReference type="EMBL" id="NISJ01000007">
    <property type="protein sequence ID" value="OWQ95351.1"/>
    <property type="molecule type" value="Genomic_DNA"/>
</dbReference>
<dbReference type="SUPFAM" id="SSF55729">
    <property type="entry name" value="Acyl-CoA N-acyltransferases (Nat)"/>
    <property type="match status" value="1"/>
</dbReference>
<dbReference type="GO" id="GO:0016740">
    <property type="term" value="F:transferase activity"/>
    <property type="evidence" value="ECO:0007669"/>
    <property type="project" value="UniProtKB-KW"/>
</dbReference>
<feature type="domain" description="BioF2-like acetyltransferase" evidence="1">
    <location>
        <begin position="204"/>
        <end position="342"/>
    </location>
</feature>
<gene>
    <name evidence="2" type="ORF">CDQ91_13785</name>
</gene>
<keyword evidence="3" id="KW-1185">Reference proteome</keyword>
<dbReference type="InterPro" id="IPR038740">
    <property type="entry name" value="BioF2-like_GNAT_dom"/>
</dbReference>
<dbReference type="Proteomes" id="UP000197097">
    <property type="component" value="Unassembled WGS sequence"/>
</dbReference>
<keyword evidence="2" id="KW-0808">Transferase</keyword>
<sequence>MASLRLSCRASGAVAVMHQAIVRTKDARKPGRLGVQMRRHADLTATDHKRWADLSTAAGAANIFAQHWFMDVALRHAASARDIRLAIVSGDDGAWHGVLPLARESRFGRWPAANWQTWSATNQFLGFPLVRPDAASHFWSALFCHLDSRLGGEMLIHCRKFARDDPVCAALIAHCKTSGRGFRMFGRFDRPAHISGSDAAPDGKKLARLRGLRRRLERDHGPVSVEMLDIGADPAGWIDGFLALEKLGWKGREGSALACAPETEGLFREVITKGQHQGQARLAALMVGGRAVAMSSWFVSGNHGVGFKMAFDEEFRSYAPGLLLMREVAESVGQNPAMHFDTCAPTAGGCGQPLWNGSRTIFDCAVAIGPPRRRLFFDGLMRARAAYAAIRSGMRRVATSA</sequence>